<dbReference type="Proteomes" id="UP000298246">
    <property type="component" value="Unassembled WGS sequence"/>
</dbReference>
<dbReference type="Pfam" id="PF07485">
    <property type="entry name" value="DUF1529"/>
    <property type="match status" value="1"/>
</dbReference>
<accession>A0A4Y8Q3T6</accession>
<dbReference type="OrthoDB" id="4687120at2"/>
<sequence>MQDISALCQQFAHILGGEQKVEHGVCMVNRDRSHIKVSILGRPSHSGLALHSMWSFESMDSQGRTLNLGETALLQDEVYPFNWHLQKNGIILSALHNHWLMDNPHLIYAHYASVEEPLSFARKVAEAYRVLK</sequence>
<keyword evidence="2" id="KW-1185">Reference proteome</keyword>
<proteinExistence type="predicted"/>
<gene>
    <name evidence="1" type="ORF">B5M42_10040</name>
</gene>
<dbReference type="InterPro" id="IPR011094">
    <property type="entry name" value="Uncharacterised_LppY/LpqO"/>
</dbReference>
<reference evidence="1 2" key="1">
    <citation type="submission" date="2017-03" db="EMBL/GenBank/DDBJ databases">
        <title>Isolation of Levoglucosan Utilizing Bacteria.</title>
        <authorList>
            <person name="Arya A.S."/>
        </authorList>
    </citation>
    <scope>NUCLEOTIDE SEQUENCE [LARGE SCALE GENOMIC DNA]</scope>
    <source>
        <strain evidence="1 2">MEC069</strain>
    </source>
</reference>
<evidence type="ECO:0000313" key="1">
    <source>
        <dbReference type="EMBL" id="TFE88259.1"/>
    </source>
</evidence>
<comment type="caution">
    <text evidence="1">The sequence shown here is derived from an EMBL/GenBank/DDBJ whole genome shotgun (WGS) entry which is preliminary data.</text>
</comment>
<dbReference type="RefSeq" id="WP_134752326.1">
    <property type="nucleotide sequence ID" value="NZ_MYFO02000004.1"/>
</dbReference>
<organism evidence="1 2">
    <name type="scientific">Paenibacillus athensensis</name>
    <dbReference type="NCBI Taxonomy" id="1967502"/>
    <lineage>
        <taxon>Bacteria</taxon>
        <taxon>Bacillati</taxon>
        <taxon>Bacillota</taxon>
        <taxon>Bacilli</taxon>
        <taxon>Bacillales</taxon>
        <taxon>Paenibacillaceae</taxon>
        <taxon>Paenibacillus</taxon>
    </lineage>
</organism>
<name>A0A4Y8Q3T6_9BACL</name>
<protein>
    <recommendedName>
        <fullName evidence="3">DUF1259 domain-containing protein</fullName>
    </recommendedName>
</protein>
<evidence type="ECO:0000313" key="2">
    <source>
        <dbReference type="Proteomes" id="UP000298246"/>
    </source>
</evidence>
<dbReference type="EMBL" id="MYFO01000010">
    <property type="protein sequence ID" value="TFE88259.1"/>
    <property type="molecule type" value="Genomic_DNA"/>
</dbReference>
<evidence type="ECO:0008006" key="3">
    <source>
        <dbReference type="Google" id="ProtNLM"/>
    </source>
</evidence>
<dbReference type="AlphaFoldDB" id="A0A4Y8Q3T6"/>